<accession>A0AAV1KB13</accession>
<sequence length="118" mass="13122">MGGTSLATSSRIVKRVSQAIVSLRREFIIFPDTNRDQDRVKIDFYDIARFPNVLGCIDCTHVKIQSPGGDDAELFRNRKGYMSINVQTIASAKLLTSKTPDFLVKYLHSLGGISTTNI</sequence>
<evidence type="ECO:0000313" key="2">
    <source>
        <dbReference type="Proteomes" id="UP001314205"/>
    </source>
</evidence>
<evidence type="ECO:0008006" key="3">
    <source>
        <dbReference type="Google" id="ProtNLM"/>
    </source>
</evidence>
<comment type="caution">
    <text evidence="1">The sequence shown here is derived from an EMBL/GenBank/DDBJ whole genome shotgun (WGS) entry which is preliminary data.</text>
</comment>
<proteinExistence type="predicted"/>
<protein>
    <recommendedName>
        <fullName evidence="3">Nuclease HARBI1</fullName>
    </recommendedName>
</protein>
<dbReference type="AlphaFoldDB" id="A0AAV1KB13"/>
<name>A0AAV1KB13_9NEOP</name>
<gene>
    <name evidence="1" type="ORF">PARMNEM_LOCUS2123</name>
</gene>
<evidence type="ECO:0000313" key="1">
    <source>
        <dbReference type="EMBL" id="CAK1580296.1"/>
    </source>
</evidence>
<dbReference type="Proteomes" id="UP001314205">
    <property type="component" value="Unassembled WGS sequence"/>
</dbReference>
<reference evidence="1 2" key="1">
    <citation type="submission" date="2023-11" db="EMBL/GenBank/DDBJ databases">
        <authorList>
            <person name="Hedman E."/>
            <person name="Englund M."/>
            <person name="Stromberg M."/>
            <person name="Nyberg Akerstrom W."/>
            <person name="Nylinder S."/>
            <person name="Jareborg N."/>
            <person name="Kallberg Y."/>
            <person name="Kronander E."/>
        </authorList>
    </citation>
    <scope>NUCLEOTIDE SEQUENCE [LARGE SCALE GENOMIC DNA]</scope>
</reference>
<organism evidence="1 2">
    <name type="scientific">Parnassius mnemosyne</name>
    <name type="common">clouded apollo</name>
    <dbReference type="NCBI Taxonomy" id="213953"/>
    <lineage>
        <taxon>Eukaryota</taxon>
        <taxon>Metazoa</taxon>
        <taxon>Ecdysozoa</taxon>
        <taxon>Arthropoda</taxon>
        <taxon>Hexapoda</taxon>
        <taxon>Insecta</taxon>
        <taxon>Pterygota</taxon>
        <taxon>Neoptera</taxon>
        <taxon>Endopterygota</taxon>
        <taxon>Lepidoptera</taxon>
        <taxon>Glossata</taxon>
        <taxon>Ditrysia</taxon>
        <taxon>Papilionoidea</taxon>
        <taxon>Papilionidae</taxon>
        <taxon>Parnassiinae</taxon>
        <taxon>Parnassini</taxon>
        <taxon>Parnassius</taxon>
        <taxon>Driopa</taxon>
    </lineage>
</organism>
<dbReference type="EMBL" id="CAVLGL010000013">
    <property type="protein sequence ID" value="CAK1580296.1"/>
    <property type="molecule type" value="Genomic_DNA"/>
</dbReference>
<keyword evidence="2" id="KW-1185">Reference proteome</keyword>